<comment type="function">
    <text evidence="3">Required for rescue of stalled ribosomes mediated by trans-translation. Binds to transfer-messenger RNA (tmRNA), required for stable association of tmRNA with ribosomes. tmRNA and SmpB together mimic tRNA shape, replacing the anticodon stem-loop with SmpB. tmRNA is encoded by the ssrA gene; the 2 termini fold to resemble tRNA(Ala) and it encodes a 'tag peptide', a short internal open reading frame. During trans-translation Ala-aminoacylated tmRNA acts like a tRNA, entering the A-site of stalled ribosomes, displacing the stalled mRNA. The ribosome then switches to translate the ORF on the tmRNA; the nascent peptide is terminated with the 'tag peptide' encoded by the tmRNA and targeted for degradation. The ribosome is freed to recommence translation, which seems to be the essential function of trans-translation.</text>
</comment>
<dbReference type="SUPFAM" id="SSF74982">
    <property type="entry name" value="Small protein B (SmpB)"/>
    <property type="match status" value="1"/>
</dbReference>
<dbReference type="CDD" id="cd09294">
    <property type="entry name" value="SmpB"/>
    <property type="match status" value="1"/>
</dbReference>
<sequence length="157" mass="18163">MMRKRSDPNSRLIAENRQARYHYAVEQDLEAGVMLTGSEVKALRTGQCNITEAYASVEGGELWLINAHISALKEAGVFGHEERRRRKLLVSRRELSRLWTATGREGMTIVPLRLYFNEKGRVKLLIATARGKKLSDKRETEARRDWDRERARLLKRA</sequence>
<comment type="subcellular location">
    <subcellularLocation>
        <location evidence="3">Cytoplasm</location>
    </subcellularLocation>
    <text evidence="3">The tmRNA-SmpB complex associates with stalled 70S ribosomes.</text>
</comment>
<evidence type="ECO:0000256" key="2">
    <source>
        <dbReference type="ARBA" id="ARBA00022884"/>
    </source>
</evidence>
<dbReference type="GO" id="GO:0070929">
    <property type="term" value="P:trans-translation"/>
    <property type="evidence" value="ECO:0007669"/>
    <property type="project" value="UniProtKB-UniRule"/>
</dbReference>
<protein>
    <recommendedName>
        <fullName evidence="3">SsrA-binding protein</fullName>
    </recommendedName>
    <alternativeName>
        <fullName evidence="3">Small protein B</fullName>
    </alternativeName>
</protein>
<reference evidence="4 5" key="1">
    <citation type="submission" date="2018-04" db="EMBL/GenBank/DDBJ databases">
        <title>Genomic Encyclopedia of Archaeal and Bacterial Type Strains, Phase II (KMG-II): from individual species to whole genera.</title>
        <authorList>
            <person name="Goeker M."/>
        </authorList>
    </citation>
    <scope>NUCLEOTIDE SEQUENCE [LARGE SCALE GENOMIC DNA]</scope>
    <source>
        <strain evidence="4 5">DSM 21823</strain>
    </source>
</reference>
<keyword evidence="5" id="KW-1185">Reference proteome</keyword>
<dbReference type="NCBIfam" id="NF003843">
    <property type="entry name" value="PRK05422.1"/>
    <property type="match status" value="1"/>
</dbReference>
<dbReference type="EMBL" id="QBKP01000002">
    <property type="protein sequence ID" value="PTX52665.1"/>
    <property type="molecule type" value="Genomic_DNA"/>
</dbReference>
<evidence type="ECO:0000313" key="4">
    <source>
        <dbReference type="EMBL" id="PTX52665.1"/>
    </source>
</evidence>
<evidence type="ECO:0000313" key="5">
    <source>
        <dbReference type="Proteomes" id="UP000244224"/>
    </source>
</evidence>
<gene>
    <name evidence="3" type="primary">smpB</name>
    <name evidence="4" type="ORF">C8N34_102484</name>
</gene>
<keyword evidence="2 3" id="KW-0694">RNA-binding</keyword>
<keyword evidence="1 3" id="KW-0963">Cytoplasm</keyword>
<comment type="caution">
    <text evidence="4">The sequence shown here is derived from an EMBL/GenBank/DDBJ whole genome shotgun (WGS) entry which is preliminary data.</text>
</comment>
<evidence type="ECO:0000256" key="3">
    <source>
        <dbReference type="HAMAP-Rule" id="MF_00023"/>
    </source>
</evidence>
<dbReference type="GO" id="GO:0003723">
    <property type="term" value="F:RNA binding"/>
    <property type="evidence" value="ECO:0007669"/>
    <property type="project" value="UniProtKB-UniRule"/>
</dbReference>
<evidence type="ECO:0000256" key="1">
    <source>
        <dbReference type="ARBA" id="ARBA00022490"/>
    </source>
</evidence>
<dbReference type="Pfam" id="PF01668">
    <property type="entry name" value="SmpB"/>
    <property type="match status" value="1"/>
</dbReference>
<accession>A0A2T6B9B3</accession>
<dbReference type="InterPro" id="IPR000037">
    <property type="entry name" value="SsrA-bd_prot"/>
</dbReference>
<proteinExistence type="inferred from homology"/>
<dbReference type="HAMAP" id="MF_00023">
    <property type="entry name" value="SmpB"/>
    <property type="match status" value="1"/>
</dbReference>
<dbReference type="GO" id="GO:0005829">
    <property type="term" value="C:cytosol"/>
    <property type="evidence" value="ECO:0007669"/>
    <property type="project" value="TreeGrafter"/>
</dbReference>
<organism evidence="4 5">
    <name type="scientific">Gemmobacter caeni</name>
    <dbReference type="NCBI Taxonomy" id="589035"/>
    <lineage>
        <taxon>Bacteria</taxon>
        <taxon>Pseudomonadati</taxon>
        <taxon>Pseudomonadota</taxon>
        <taxon>Alphaproteobacteria</taxon>
        <taxon>Rhodobacterales</taxon>
        <taxon>Paracoccaceae</taxon>
        <taxon>Gemmobacter</taxon>
    </lineage>
</organism>
<dbReference type="Gene3D" id="2.40.280.10">
    <property type="match status" value="1"/>
</dbReference>
<dbReference type="Proteomes" id="UP000244224">
    <property type="component" value="Unassembled WGS sequence"/>
</dbReference>
<comment type="similarity">
    <text evidence="3">Belongs to the SmpB family.</text>
</comment>
<dbReference type="NCBIfam" id="TIGR00086">
    <property type="entry name" value="smpB"/>
    <property type="match status" value="1"/>
</dbReference>
<dbReference type="AlphaFoldDB" id="A0A2T6B9B3"/>
<name>A0A2T6B9B3_9RHOB</name>
<dbReference type="PROSITE" id="PS01317">
    <property type="entry name" value="SSRP"/>
    <property type="match status" value="1"/>
</dbReference>
<dbReference type="PANTHER" id="PTHR30308">
    <property type="entry name" value="TMRNA-BINDING COMPONENT OF TRANS-TRANSLATION TAGGING COMPLEX"/>
    <property type="match status" value="1"/>
</dbReference>
<dbReference type="InterPro" id="IPR023620">
    <property type="entry name" value="SmpB"/>
</dbReference>
<dbReference type="InterPro" id="IPR020081">
    <property type="entry name" value="SsrA-bd_prot_CS"/>
</dbReference>
<dbReference type="GO" id="GO:0070930">
    <property type="term" value="P:trans-translation-dependent protein tagging"/>
    <property type="evidence" value="ECO:0007669"/>
    <property type="project" value="TreeGrafter"/>
</dbReference>
<dbReference type="PANTHER" id="PTHR30308:SF2">
    <property type="entry name" value="SSRA-BINDING PROTEIN"/>
    <property type="match status" value="1"/>
</dbReference>